<dbReference type="AlphaFoldDB" id="A0A2M8KF34"/>
<sequence>MYSTLTAYPERIQKLPIGVNEDCGAYRLCKQAYWIVNSIQVNKFLKIHFQRHPIGKGYPVDVINVWRKDLQGAKEYWPIYPTLPAIDKCLTLYAKNENIEPTESKSLYSGAKIYKHIFPSDLWQLIGVYRFFHTKLNEDDVFQAPIHYVHLEKIAIRKLMKHHFNKYSNLSKIRTLAYWITLIDPLREEEWKSYIALWLAIQGALKRIINHRPILDEKMKKTTETIIYLHKDEGGYEIYIISPK</sequence>
<protein>
    <submittedName>
        <fullName evidence="1">Uncharacterized protein</fullName>
    </submittedName>
</protein>
<reference evidence="2" key="1">
    <citation type="submission" date="2017-09" db="EMBL/GenBank/DDBJ databases">
        <title>Depth-based differentiation of microbial function through sediment-hosted aquifers and enrichment of novel symbionts in the deep terrestrial subsurface.</title>
        <authorList>
            <person name="Probst A.J."/>
            <person name="Ladd B."/>
            <person name="Jarett J.K."/>
            <person name="Geller-Mcgrath D.E."/>
            <person name="Sieber C.M.K."/>
            <person name="Emerson J.B."/>
            <person name="Anantharaman K."/>
            <person name="Thomas B.C."/>
            <person name="Malmstrom R."/>
            <person name="Stieglmeier M."/>
            <person name="Klingl A."/>
            <person name="Woyke T."/>
            <person name="Ryan C.M."/>
            <person name="Banfield J.F."/>
        </authorList>
    </citation>
    <scope>NUCLEOTIDE SEQUENCE [LARGE SCALE GENOMIC DNA]</scope>
</reference>
<comment type="caution">
    <text evidence="1">The sequence shown here is derived from an EMBL/GenBank/DDBJ whole genome shotgun (WGS) entry which is preliminary data.</text>
</comment>
<evidence type="ECO:0000313" key="2">
    <source>
        <dbReference type="Proteomes" id="UP000231450"/>
    </source>
</evidence>
<organism evidence="1 2">
    <name type="scientific">Candidatus Portnoybacteria bacterium CG10_big_fil_rev_8_21_14_0_10_36_7</name>
    <dbReference type="NCBI Taxonomy" id="1974812"/>
    <lineage>
        <taxon>Bacteria</taxon>
        <taxon>Candidatus Portnoyibacteriota</taxon>
    </lineage>
</organism>
<dbReference type="EMBL" id="PFDW01000008">
    <property type="protein sequence ID" value="PJE58493.1"/>
    <property type="molecule type" value="Genomic_DNA"/>
</dbReference>
<proteinExistence type="predicted"/>
<gene>
    <name evidence="1" type="ORF">COU81_00390</name>
</gene>
<name>A0A2M8KF34_9BACT</name>
<evidence type="ECO:0000313" key="1">
    <source>
        <dbReference type="EMBL" id="PJE58493.1"/>
    </source>
</evidence>
<dbReference type="Proteomes" id="UP000231450">
    <property type="component" value="Unassembled WGS sequence"/>
</dbReference>
<accession>A0A2M8KF34</accession>